<dbReference type="SUPFAM" id="SSF51905">
    <property type="entry name" value="FAD/NAD(P)-binding domain"/>
    <property type="match status" value="1"/>
</dbReference>
<reference evidence="2 3" key="2">
    <citation type="submission" date="2019-05" db="EMBL/GenBank/DDBJ databases">
        <authorList>
            <person name="Lianzixin W."/>
        </authorList>
    </citation>
    <scope>NUCLEOTIDE SEQUENCE [LARGE SCALE GENOMIC DNA]</scope>
    <source>
        <strain evidence="2 3">EC11</strain>
    </source>
</reference>
<dbReference type="EMBL" id="VEVQ02000017">
    <property type="protein sequence ID" value="NHN27734.1"/>
    <property type="molecule type" value="Genomic_DNA"/>
</dbReference>
<comment type="caution">
    <text evidence="2">The sequence shown here is derived from an EMBL/GenBank/DDBJ whole genome shotgun (WGS) entry which is preliminary data.</text>
</comment>
<feature type="domain" description="FAD-binding" evidence="1">
    <location>
        <begin position="5"/>
        <end position="317"/>
    </location>
</feature>
<proteinExistence type="predicted"/>
<dbReference type="InterPro" id="IPR050816">
    <property type="entry name" value="Flavin-dep_Halogenase_NPB"/>
</dbReference>
<reference evidence="3" key="1">
    <citation type="submission" date="2019-05" db="EMBL/GenBank/DDBJ databases">
        <title>Flavobacterium profundi sp. nov., isolated from a deep-sea seamount.</title>
        <authorList>
            <person name="Zhang D.-C."/>
        </authorList>
    </citation>
    <scope>NUCLEOTIDE SEQUENCE [LARGE SCALE GENOMIC DNA]</scope>
    <source>
        <strain evidence="3">EC11</strain>
    </source>
</reference>
<evidence type="ECO:0000259" key="1">
    <source>
        <dbReference type="Pfam" id="PF01494"/>
    </source>
</evidence>
<dbReference type="PROSITE" id="PS51257">
    <property type="entry name" value="PROKAR_LIPOPROTEIN"/>
    <property type="match status" value="1"/>
</dbReference>
<accession>A0ABX0IUZ8</accession>
<reference evidence="2 3" key="3">
    <citation type="submission" date="2020-02" db="EMBL/GenBank/DDBJ databases">
        <title>Flavobacterium profundi sp. nov., isolated from a deep-sea seamount.</title>
        <authorList>
            <person name="Zhang D.-C."/>
        </authorList>
    </citation>
    <scope>NUCLEOTIDE SEQUENCE [LARGE SCALE GENOMIC DNA]</scope>
    <source>
        <strain evidence="2 3">EC11</strain>
    </source>
</reference>
<dbReference type="PANTHER" id="PTHR43747">
    <property type="entry name" value="FAD-BINDING PROTEIN"/>
    <property type="match status" value="1"/>
</dbReference>
<keyword evidence="3" id="KW-1185">Reference proteome</keyword>
<gene>
    <name evidence="2" type="ORF">FIA58_018790</name>
</gene>
<name>A0ABX0IUZ8_9FLAO</name>
<sequence>MITEKTEILIIGGGIAGCIAAISLIDTYQVTLVDKLLAPMERIGESLAPATQRILKELDLLEGMENQMETLYRKSVGMQSYWGSHQVHLVDDLRNPDGFVKNLDRQAFETYLRKTAEARGVHCLWGSKLYSSTYEDSHWKVQLRANDDPLQTYTISADFVIDASGRQAHFAKSLGIKRIVEDKLVACWVTLPNTKTNTMGTISASANGWWYSSVVPRNKRVVAFHTDADLVAKNELKTTVSFLKLAEENPVISELLQEQKGTISFQGTVAANSTKLEQVAGQQWVALGDAALSFDPLSSQGMFNAMASAMQLRVLLLHYGFTEALQKNYTQQMEQIWHHYLKHKSIFYQAETRWKERAFWKRRL</sequence>
<dbReference type="RefSeq" id="WP_165928956.1">
    <property type="nucleotide sequence ID" value="NZ_VEVQ02000017.1"/>
</dbReference>
<dbReference type="Gene3D" id="3.30.9.100">
    <property type="match status" value="1"/>
</dbReference>
<protein>
    <submittedName>
        <fullName evidence="2">Dehydrogenase</fullName>
    </submittedName>
</protein>
<evidence type="ECO:0000313" key="3">
    <source>
        <dbReference type="Proteomes" id="UP000817854"/>
    </source>
</evidence>
<dbReference type="PANTHER" id="PTHR43747:SF1">
    <property type="entry name" value="SLR1998 PROTEIN"/>
    <property type="match status" value="1"/>
</dbReference>
<dbReference type="Gene3D" id="3.50.50.60">
    <property type="entry name" value="FAD/NAD(P)-binding domain"/>
    <property type="match status" value="1"/>
</dbReference>
<evidence type="ECO:0000313" key="2">
    <source>
        <dbReference type="EMBL" id="NHN27734.1"/>
    </source>
</evidence>
<dbReference type="Pfam" id="PF01494">
    <property type="entry name" value="FAD_binding_3"/>
    <property type="match status" value="1"/>
</dbReference>
<dbReference type="InterPro" id="IPR002938">
    <property type="entry name" value="FAD-bd"/>
</dbReference>
<dbReference type="Proteomes" id="UP000817854">
    <property type="component" value="Unassembled WGS sequence"/>
</dbReference>
<organism evidence="2 3">
    <name type="scientific">Flavobacterium jejuense</name>
    <dbReference type="NCBI Taxonomy" id="1544455"/>
    <lineage>
        <taxon>Bacteria</taxon>
        <taxon>Pseudomonadati</taxon>
        <taxon>Bacteroidota</taxon>
        <taxon>Flavobacteriia</taxon>
        <taxon>Flavobacteriales</taxon>
        <taxon>Flavobacteriaceae</taxon>
        <taxon>Flavobacterium</taxon>
    </lineage>
</organism>
<dbReference type="InterPro" id="IPR036188">
    <property type="entry name" value="FAD/NAD-bd_sf"/>
</dbReference>